<evidence type="ECO:0000313" key="9">
    <source>
        <dbReference type="Proteomes" id="UP001431783"/>
    </source>
</evidence>
<keyword evidence="3" id="KW-0255">Endonuclease</keyword>
<feature type="signal peptide" evidence="6">
    <location>
        <begin position="1"/>
        <end position="19"/>
    </location>
</feature>
<evidence type="ECO:0000313" key="8">
    <source>
        <dbReference type="EMBL" id="KAK9885059.1"/>
    </source>
</evidence>
<comment type="caution">
    <text evidence="8">The sequence shown here is derived from an EMBL/GenBank/DDBJ whole genome shotgun (WGS) entry which is preliminary data.</text>
</comment>
<evidence type="ECO:0000256" key="2">
    <source>
        <dbReference type="ARBA" id="ARBA00022722"/>
    </source>
</evidence>
<comment type="similarity">
    <text evidence="1">Belongs to the DNA/RNA non-specific endonuclease family.</text>
</comment>
<protein>
    <recommendedName>
        <fullName evidence="7">DNA/RNA non-specific endonuclease/pyrophosphatase/phosphodiesterase domain-containing protein</fullName>
    </recommendedName>
</protein>
<evidence type="ECO:0000256" key="4">
    <source>
        <dbReference type="PIRSR" id="PIRSR640255-1"/>
    </source>
</evidence>
<dbReference type="GO" id="GO:0005634">
    <property type="term" value="C:nucleus"/>
    <property type="evidence" value="ECO:0007669"/>
    <property type="project" value="TreeGrafter"/>
</dbReference>
<gene>
    <name evidence="8" type="ORF">WA026_009282</name>
</gene>
<dbReference type="FunFam" id="3.40.570.10:FF:000007">
    <property type="entry name" value="Alkaline nuclease"/>
    <property type="match status" value="1"/>
</dbReference>
<dbReference type="InterPro" id="IPR044925">
    <property type="entry name" value="His-Me_finger_sf"/>
</dbReference>
<dbReference type="InterPro" id="IPR040255">
    <property type="entry name" value="Non-specific_endonuclease"/>
</dbReference>
<feature type="binding site" evidence="5">
    <location>
        <position position="257"/>
    </location>
    <ligand>
        <name>Mg(2+)</name>
        <dbReference type="ChEBI" id="CHEBI:18420"/>
        <note>catalytic</note>
    </ligand>
</feature>
<evidence type="ECO:0000259" key="7">
    <source>
        <dbReference type="SMART" id="SM00892"/>
    </source>
</evidence>
<name>A0AAW1UZR2_9CUCU</name>
<dbReference type="Gene3D" id="3.40.570.10">
    <property type="entry name" value="Extracellular Endonuclease, subunit A"/>
    <property type="match status" value="1"/>
</dbReference>
<dbReference type="InterPro" id="IPR001604">
    <property type="entry name" value="Endo_G_ENPP1-like_dom"/>
</dbReference>
<dbReference type="Pfam" id="PF01223">
    <property type="entry name" value="Endonuclease_NS"/>
    <property type="match status" value="1"/>
</dbReference>
<keyword evidence="5" id="KW-0479">Metal-binding</keyword>
<organism evidence="8 9">
    <name type="scientific">Henosepilachna vigintioctopunctata</name>
    <dbReference type="NCBI Taxonomy" id="420089"/>
    <lineage>
        <taxon>Eukaryota</taxon>
        <taxon>Metazoa</taxon>
        <taxon>Ecdysozoa</taxon>
        <taxon>Arthropoda</taxon>
        <taxon>Hexapoda</taxon>
        <taxon>Insecta</taxon>
        <taxon>Pterygota</taxon>
        <taxon>Neoptera</taxon>
        <taxon>Endopterygota</taxon>
        <taxon>Coleoptera</taxon>
        <taxon>Polyphaga</taxon>
        <taxon>Cucujiformia</taxon>
        <taxon>Coccinelloidea</taxon>
        <taxon>Coccinellidae</taxon>
        <taxon>Epilachninae</taxon>
        <taxon>Epilachnini</taxon>
        <taxon>Henosepilachna</taxon>
    </lineage>
</organism>
<keyword evidence="9" id="KW-1185">Reference proteome</keyword>
<dbReference type="EMBL" id="JARQZJ010000094">
    <property type="protein sequence ID" value="KAK9885059.1"/>
    <property type="molecule type" value="Genomic_DNA"/>
</dbReference>
<dbReference type="PANTHER" id="PTHR13966">
    <property type="entry name" value="ENDONUCLEASE RELATED"/>
    <property type="match status" value="1"/>
</dbReference>
<reference evidence="8 9" key="1">
    <citation type="submission" date="2023-03" db="EMBL/GenBank/DDBJ databases">
        <title>Genome insight into feeding habits of ladybird beetles.</title>
        <authorList>
            <person name="Li H.-S."/>
            <person name="Huang Y.-H."/>
            <person name="Pang H."/>
        </authorList>
    </citation>
    <scope>NUCLEOTIDE SEQUENCE [LARGE SCALE GENOMIC DNA]</scope>
    <source>
        <strain evidence="8">SYSU_2023b</strain>
        <tissue evidence="8">Whole body</tissue>
    </source>
</reference>
<evidence type="ECO:0000256" key="6">
    <source>
        <dbReference type="SAM" id="SignalP"/>
    </source>
</evidence>
<sequence>MRVVGIFTVLLCSVIQVYSQGCSLPVAPSDEQHLPILVDNSGSVPKLALPHHGNIELNKGDKILLSCPNPRNTLTLTKTDSAEAECVGGETLKILDENQDYQSVLCAKGLRGSALPTDDECAEGQGYIIKIGFPQADDQFLTLIEVCYDAANGNALYTTHTLYGSEMEYRSKESYRPGFSTAGLAPGVAANVAYKQATQKTVLNKLLGSAKLAEQYINRKSFLARGHLSPDADFLFASWQFATFFYVNTVPQWQAVNNGNWKRLESLAKDSAAAYDEDLQVYTGAHGVLSLPDVNGVDTEIHLSNDKLAVPKFMWKILQSKSSGKAIAFVSLNNPFLTELDTSDKICTDICSDYGWDEEAWSNGAKGFIYCCDVDELLEAVPAGPKLNVKGILAAPGSSCGLGRFGFRRQGC</sequence>
<dbReference type="SUPFAM" id="SSF54060">
    <property type="entry name" value="His-Me finger endonucleases"/>
    <property type="match status" value="1"/>
</dbReference>
<dbReference type="GO" id="GO:0000014">
    <property type="term" value="F:single-stranded DNA endodeoxyribonuclease activity"/>
    <property type="evidence" value="ECO:0007669"/>
    <property type="project" value="TreeGrafter"/>
</dbReference>
<evidence type="ECO:0000256" key="1">
    <source>
        <dbReference type="ARBA" id="ARBA00010052"/>
    </source>
</evidence>
<feature type="domain" description="DNA/RNA non-specific endonuclease/pyrophosphatase/phosphodiesterase" evidence="7">
    <location>
        <begin position="140"/>
        <end position="377"/>
    </location>
</feature>
<keyword evidence="6" id="KW-0732">Signal</keyword>
<dbReference type="GO" id="GO:0003676">
    <property type="term" value="F:nucleic acid binding"/>
    <property type="evidence" value="ECO:0007669"/>
    <property type="project" value="InterPro"/>
</dbReference>
<evidence type="ECO:0000256" key="5">
    <source>
        <dbReference type="PIRSR" id="PIRSR640255-2"/>
    </source>
</evidence>
<dbReference type="GO" id="GO:0046872">
    <property type="term" value="F:metal ion binding"/>
    <property type="evidence" value="ECO:0007669"/>
    <property type="project" value="UniProtKB-KW"/>
</dbReference>
<dbReference type="InterPro" id="IPR044929">
    <property type="entry name" value="DNA/RNA_non-sp_Endonuclease_sf"/>
</dbReference>
<keyword evidence="2" id="KW-0540">Nuclease</keyword>
<dbReference type="GO" id="GO:0005743">
    <property type="term" value="C:mitochondrial inner membrane"/>
    <property type="evidence" value="ECO:0007669"/>
    <property type="project" value="TreeGrafter"/>
</dbReference>
<feature type="active site" description="Proton acceptor" evidence="4">
    <location>
        <position position="227"/>
    </location>
</feature>
<dbReference type="GO" id="GO:0006309">
    <property type="term" value="P:apoptotic DNA fragmentation"/>
    <property type="evidence" value="ECO:0007669"/>
    <property type="project" value="TreeGrafter"/>
</dbReference>
<dbReference type="Proteomes" id="UP001431783">
    <property type="component" value="Unassembled WGS sequence"/>
</dbReference>
<dbReference type="PANTHER" id="PTHR13966:SF17">
    <property type="entry name" value="ENDONUCLEASE-RELATED"/>
    <property type="match status" value="1"/>
</dbReference>
<keyword evidence="3" id="KW-0378">Hydrolase</keyword>
<proteinExistence type="inferred from homology"/>
<evidence type="ECO:0000256" key="3">
    <source>
        <dbReference type="ARBA" id="ARBA00022759"/>
    </source>
</evidence>
<dbReference type="GO" id="GO:0004521">
    <property type="term" value="F:RNA endonuclease activity"/>
    <property type="evidence" value="ECO:0007669"/>
    <property type="project" value="TreeGrafter"/>
</dbReference>
<feature type="chain" id="PRO_5043329471" description="DNA/RNA non-specific endonuclease/pyrophosphatase/phosphodiesterase domain-containing protein" evidence="6">
    <location>
        <begin position="20"/>
        <end position="412"/>
    </location>
</feature>
<accession>A0AAW1UZR2</accession>
<dbReference type="AlphaFoldDB" id="A0AAW1UZR2"/>
<dbReference type="SMART" id="SM00892">
    <property type="entry name" value="Endonuclease_NS"/>
    <property type="match status" value="1"/>
</dbReference>